<dbReference type="OrthoDB" id="3923077at2759"/>
<evidence type="ECO:0000313" key="10">
    <source>
        <dbReference type="Proteomes" id="UP000756346"/>
    </source>
</evidence>
<gene>
    <name evidence="9" type="ORF">B0I36DRAFT_257001</name>
</gene>
<evidence type="ECO:0000256" key="6">
    <source>
        <dbReference type="SAM" id="MobiDB-lite"/>
    </source>
</evidence>
<feature type="transmembrane region" description="Helical" evidence="7">
    <location>
        <begin position="170"/>
        <end position="192"/>
    </location>
</feature>
<feature type="compositionally biased region" description="Basic and acidic residues" evidence="6">
    <location>
        <begin position="367"/>
        <end position="379"/>
    </location>
</feature>
<dbReference type="GO" id="GO:0016020">
    <property type="term" value="C:membrane"/>
    <property type="evidence" value="ECO:0007669"/>
    <property type="project" value="UniProtKB-SubCell"/>
</dbReference>
<evidence type="ECO:0000256" key="3">
    <source>
        <dbReference type="ARBA" id="ARBA00022989"/>
    </source>
</evidence>
<feature type="region of interest" description="Disordered" evidence="6">
    <location>
        <begin position="282"/>
        <end position="391"/>
    </location>
</feature>
<organism evidence="9 10">
    <name type="scientific">Microdochium trichocladiopsis</name>
    <dbReference type="NCBI Taxonomy" id="1682393"/>
    <lineage>
        <taxon>Eukaryota</taxon>
        <taxon>Fungi</taxon>
        <taxon>Dikarya</taxon>
        <taxon>Ascomycota</taxon>
        <taxon>Pezizomycotina</taxon>
        <taxon>Sordariomycetes</taxon>
        <taxon>Xylariomycetidae</taxon>
        <taxon>Xylariales</taxon>
        <taxon>Microdochiaceae</taxon>
        <taxon>Microdochium</taxon>
    </lineage>
</organism>
<dbReference type="InterPro" id="IPR049326">
    <property type="entry name" value="Rhodopsin_dom_fungi"/>
</dbReference>
<keyword evidence="3 7" id="KW-1133">Transmembrane helix</keyword>
<dbReference type="EMBL" id="JAGTJQ010000016">
    <property type="protein sequence ID" value="KAH7010851.1"/>
    <property type="molecule type" value="Genomic_DNA"/>
</dbReference>
<feature type="transmembrane region" description="Helical" evidence="7">
    <location>
        <begin position="86"/>
        <end position="110"/>
    </location>
</feature>
<sequence length="391" mass="43738">MAVDSRGLELQAVAWTLLVTAIVSISLRIYVRGFIVKNFGVDDWSMVAAIASFILFVTCALLGVRYGTGRHHRDLKLEDQVKALKYWWFCYLWYCLTMIASKISIGYFLLRITVRKIDIWIIYGVMMITVLTGVVFFFVTLLQCIPISYFWDRGQPGKCISIDVIIALTYLYSVFSVICDFTFAILPVFLIWMLNMGRKTKIALIPIVLMACVASCAVVVRFAYVKDFKNPDFLWATIDIAIWSTTEQGLAITAGSLATLRPLFRLAASRLGLSNSAPSGIVGSGQRVPSAHRDWDQNACKGSRRHPGPFSLTTLMYRDEEHAEVEPSESADSEPGQPTNALDKKRASLWKSSRGDAGDSEEELTEDSPKQATWDDRQVKVLTTRGPDGNV</sequence>
<dbReference type="RefSeq" id="XP_046004336.1">
    <property type="nucleotide sequence ID" value="XM_046150989.1"/>
</dbReference>
<dbReference type="InterPro" id="IPR052337">
    <property type="entry name" value="SAT4-like"/>
</dbReference>
<keyword evidence="10" id="KW-1185">Reference proteome</keyword>
<dbReference type="AlphaFoldDB" id="A0A9P8XS56"/>
<comment type="similarity">
    <text evidence="5">Belongs to the SAT4 family.</text>
</comment>
<feature type="transmembrane region" description="Helical" evidence="7">
    <location>
        <begin position="122"/>
        <end position="150"/>
    </location>
</feature>
<dbReference type="PANTHER" id="PTHR33048:SF96">
    <property type="entry name" value="INTEGRAL MEMBRANE PROTEIN"/>
    <property type="match status" value="1"/>
</dbReference>
<dbReference type="GeneID" id="70180535"/>
<feature type="transmembrane region" description="Helical" evidence="7">
    <location>
        <begin position="43"/>
        <end position="66"/>
    </location>
</feature>
<feature type="transmembrane region" description="Helical" evidence="7">
    <location>
        <begin position="12"/>
        <end position="31"/>
    </location>
</feature>
<evidence type="ECO:0000256" key="2">
    <source>
        <dbReference type="ARBA" id="ARBA00022692"/>
    </source>
</evidence>
<keyword evidence="2 7" id="KW-0812">Transmembrane</keyword>
<feature type="domain" description="Rhodopsin" evidence="8">
    <location>
        <begin position="27"/>
        <end position="265"/>
    </location>
</feature>
<evidence type="ECO:0000256" key="5">
    <source>
        <dbReference type="ARBA" id="ARBA00038359"/>
    </source>
</evidence>
<evidence type="ECO:0000313" key="9">
    <source>
        <dbReference type="EMBL" id="KAH7010851.1"/>
    </source>
</evidence>
<dbReference type="Pfam" id="PF20684">
    <property type="entry name" value="Fung_rhodopsin"/>
    <property type="match status" value="1"/>
</dbReference>
<comment type="caution">
    <text evidence="9">The sequence shown here is derived from an EMBL/GenBank/DDBJ whole genome shotgun (WGS) entry which is preliminary data.</text>
</comment>
<reference evidence="9" key="1">
    <citation type="journal article" date="2021" name="Nat. Commun.">
        <title>Genetic determinants of endophytism in the Arabidopsis root mycobiome.</title>
        <authorList>
            <person name="Mesny F."/>
            <person name="Miyauchi S."/>
            <person name="Thiergart T."/>
            <person name="Pickel B."/>
            <person name="Atanasova L."/>
            <person name="Karlsson M."/>
            <person name="Huettel B."/>
            <person name="Barry K.W."/>
            <person name="Haridas S."/>
            <person name="Chen C."/>
            <person name="Bauer D."/>
            <person name="Andreopoulos W."/>
            <person name="Pangilinan J."/>
            <person name="LaButti K."/>
            <person name="Riley R."/>
            <person name="Lipzen A."/>
            <person name="Clum A."/>
            <person name="Drula E."/>
            <person name="Henrissat B."/>
            <person name="Kohler A."/>
            <person name="Grigoriev I.V."/>
            <person name="Martin F.M."/>
            <person name="Hacquard S."/>
        </authorList>
    </citation>
    <scope>NUCLEOTIDE SEQUENCE</scope>
    <source>
        <strain evidence="9">MPI-CAGE-CH-0230</strain>
    </source>
</reference>
<name>A0A9P8XS56_9PEZI</name>
<proteinExistence type="inferred from homology"/>
<accession>A0A9P8XS56</accession>
<dbReference type="Proteomes" id="UP000756346">
    <property type="component" value="Unassembled WGS sequence"/>
</dbReference>
<keyword evidence="4 7" id="KW-0472">Membrane</keyword>
<feature type="transmembrane region" description="Helical" evidence="7">
    <location>
        <begin position="204"/>
        <end position="224"/>
    </location>
</feature>
<dbReference type="PANTHER" id="PTHR33048">
    <property type="entry name" value="PTH11-LIKE INTEGRAL MEMBRANE PROTEIN (AFU_ORTHOLOGUE AFUA_5G11245)"/>
    <property type="match status" value="1"/>
</dbReference>
<evidence type="ECO:0000256" key="7">
    <source>
        <dbReference type="SAM" id="Phobius"/>
    </source>
</evidence>
<comment type="subcellular location">
    <subcellularLocation>
        <location evidence="1">Membrane</location>
        <topology evidence="1">Multi-pass membrane protein</topology>
    </subcellularLocation>
</comment>
<protein>
    <recommendedName>
        <fullName evidence="8">Rhodopsin domain-containing protein</fullName>
    </recommendedName>
</protein>
<evidence type="ECO:0000256" key="1">
    <source>
        <dbReference type="ARBA" id="ARBA00004141"/>
    </source>
</evidence>
<evidence type="ECO:0000259" key="8">
    <source>
        <dbReference type="Pfam" id="PF20684"/>
    </source>
</evidence>
<evidence type="ECO:0000256" key="4">
    <source>
        <dbReference type="ARBA" id="ARBA00023136"/>
    </source>
</evidence>